<feature type="region of interest" description="Disordered" evidence="1">
    <location>
        <begin position="56"/>
        <end position="88"/>
    </location>
</feature>
<protein>
    <submittedName>
        <fullName evidence="2">Uncharacterized protein</fullName>
    </submittedName>
</protein>
<dbReference type="STRING" id="715226.ABI_13460"/>
<accession>F4QI41</accession>
<dbReference type="EMBL" id="GL883077">
    <property type="protein sequence ID" value="EGF92908.1"/>
    <property type="molecule type" value="Genomic_DNA"/>
</dbReference>
<gene>
    <name evidence="2" type="ORF">ABI_13460</name>
</gene>
<dbReference type="Proteomes" id="UP000006512">
    <property type="component" value="Unassembled WGS sequence"/>
</dbReference>
<evidence type="ECO:0000256" key="1">
    <source>
        <dbReference type="SAM" id="MobiDB-lite"/>
    </source>
</evidence>
<sequence length="88" mass="9664">MAPNTVSAALRRLIEVGFIERTREASFGCKMRLAAEYRLTWIKCDKTGKAESNGFKRWRSGASENSNKFTGSDAAEPSVSALEGRAYG</sequence>
<evidence type="ECO:0000313" key="3">
    <source>
        <dbReference type="Proteomes" id="UP000006512"/>
    </source>
</evidence>
<evidence type="ECO:0000313" key="2">
    <source>
        <dbReference type="EMBL" id="EGF92908.1"/>
    </source>
</evidence>
<dbReference type="AlphaFoldDB" id="F4QI41"/>
<proteinExistence type="predicted"/>
<organism evidence="2 3">
    <name type="scientific">Asticcacaulis biprosthecium C19</name>
    <dbReference type="NCBI Taxonomy" id="715226"/>
    <lineage>
        <taxon>Bacteria</taxon>
        <taxon>Pseudomonadati</taxon>
        <taxon>Pseudomonadota</taxon>
        <taxon>Alphaproteobacteria</taxon>
        <taxon>Caulobacterales</taxon>
        <taxon>Caulobacteraceae</taxon>
        <taxon>Asticcacaulis</taxon>
    </lineage>
</organism>
<reference evidence="3" key="1">
    <citation type="submission" date="2011-03" db="EMBL/GenBank/DDBJ databases">
        <title>Draft genome sequence of Brevundimonas diminuta.</title>
        <authorList>
            <person name="Brown P.J.B."/>
            <person name="Buechlein A."/>
            <person name="Hemmerich C."/>
            <person name="Brun Y.V."/>
        </authorList>
    </citation>
    <scope>NUCLEOTIDE SEQUENCE [LARGE SCALE GENOMIC DNA]</scope>
    <source>
        <strain evidence="3">C19</strain>
    </source>
</reference>
<name>F4QI41_9CAUL</name>
<dbReference type="HOGENOM" id="CLU_2462442_0_0_5"/>
<keyword evidence="3" id="KW-1185">Reference proteome</keyword>